<gene>
    <name evidence="3" type="primary">PA200</name>
    <name evidence="3" type="ORF">SNAT2548_LOCUS32339</name>
</gene>
<sequence>MAQADEDDCKRHHQKMAELSNFPEYLPAEVREGFLADTKARQESVLKLLSCGAAPPDSAEVLLGLKCLKILEELEAPTSLDFKLAVLHSLWKLIVAGSQARPGRLLYGYSTSAKILEGFGVWLRCTAAEHILPIWRDEVPNHEEADQVDALRREVDVRLPLRLIFEEVRKSPRIDCSSSNSKRRHYVQQLVNACATLANFHGCIPIDDAAVLTAELAKEVDNLHVYSLVYAKMLVFTTPRAMTPQIILDGRIWSWWSRLPEGLIPKFDLLWFHPLSRYAELHWANKVEDALSQTGSEGRSEECFSKLQEQLPYLMNKIARTLCIPFGSPAAKAVDGNKGERAPDLDRYPIPEEVDAVFMGSQTAWREVAIFLIYLLESAPPEEPSNCNMWTLLTLLLRRMRPFIMPATAQKEWLWHCTTLMHNLTSQYFKRICRERMLATTAPKAKHLTAAADRAFLKLLLPLVRDVSTVRSAHEVVTSLDNLSRLAKISAMQPDLVAFDASSSIDPFRVDFQSMVVQATEVLNDPSMSGRHATLLRVFVSIMPALTCQMPAVIGELLPLTLLGIDPTDVSKTMCALRLLTSVFSQMPCLDMNDWELTDKPAGTFSNVQWPLPADAQVESGDPDYSSTSIVSSMLPSFAVDFVQRACDYVTRIPKPRGAKPGKISMEGTCTGLLHGALCLVASQTDKETYKQMVEEVSQFVSTNLLPDQVKPAGQVIFAIARACPEIALSMMLPLFFKKLLASRTTAVPLHEVGVSESEAKWFLSLLSALVRSGGSHLLAYKQQLQTIIRSALLDEREAVTKLGMKLLRRILYAITAVYVQVDYRLCDASVWKGLMGCRRSSAAVGGAARSCLLWSGLKGPWWLGETGRETALTSISWHVPSEEEVEWARGLVFASLDQAGKLLSSIIEVPSLIDSLPEGAGWLDGLATSLPPKKKFAYSIILATRLINQVLRGTSDLWPDERGNEELESRQLPKNLKVAGNTADTIYAWLFPVVLSAFRELAVQEQYGVAQAGKLDQIDVSRVMRKLLKCVAELSGAWRDVHPSCLRLFPSMRQVDRDAQALAWNSTSMDQLHPHSRWRDLPRVWWVECIAETMEGRVHERRSGLRYTGLRRKLIEAVAKQIFSSGFEPVRDFSLAIVTMAIHHHQGGRWPLVRDVLLPALAKETKAAAECSSLSGEGADKEQQRLNDSLCGLATALGGRISGLISSVWRRGIDDAAVVGLSLCEAIYAATRVNATGGSSPPADTKEQKCEVKPNTVSRLISALRHWLDCREAQCWAETRQRSNTPLLQDDNADEAETSETSTPSKLARGLSAVRTVSKALQVCERGDCHWRAQIMASTMSLALLNSLGALGLPPGLSTEETAEVKMIWLQWGRWLVKCMDPKGQPGLHALAIHGLQLMLKQSPLSQSELAQLRIQDAAFFQSLLKVLPPLNHEELMVTADDQVGQKSEPTRGPVNVMVHHGYFDAWPRIWLRRSSNSFSLQNALFWQSYAKILMSELSREDFAELLQKGAEELASQPVAEAEYHAAFAEFAAGVLRAVRKPETLELRKVLWNQLRPLFLSALQQSSEERLGTWCDAVRYIATGYSRPDLSRVFAPKKSLQEPERLCATLQYLTPLFNFVVGGEGELEFDALSCTLPPIRFEYDEKLSDDKDKGSSFDSFKRLRLLMSLLIEPSATKILAENQDFCRKLVETLEQGLGHPYKQLREEVARGLFFIVQAGSSHASHQETPPAETAEESGLRLVSMQLEAWFCAEAQRLTPMLQADNAAHATEDESVRPKHVVESSGLVYVLLHSSLARFTSTCLRESASELLSFLMAAAAHGDLELRAIAPHALSLCCAAHPSPPAPDHSKLWKKLPMVKALKSLVTAGTPDKELEKALAAGLKPAVMANFFVLLTGGDDARSLYAELRSAAERALGNGKPEIRTAARGAVASFLTVEAEPEIRMRLKSLKSMAGVPGKRDDTKPETGDFCSVVGTMACMLLAAADCGVPQWSGLAIQTVAPYGKPGIQEAARKEVQAAIQAFLKLQQSSQQTWKECQDKLTSSQLDLLNDNKGKLSYFS</sequence>
<dbReference type="GO" id="GO:0005634">
    <property type="term" value="C:nucleus"/>
    <property type="evidence" value="ECO:0007669"/>
    <property type="project" value="TreeGrafter"/>
</dbReference>
<evidence type="ECO:0000256" key="1">
    <source>
        <dbReference type="SAM" id="MobiDB-lite"/>
    </source>
</evidence>
<dbReference type="PANTHER" id="PTHR32170">
    <property type="entry name" value="PROTEASOME ACTIVATOR COMPLEX SUBUNIT 4"/>
    <property type="match status" value="1"/>
</dbReference>
<evidence type="ECO:0000313" key="3">
    <source>
        <dbReference type="EMBL" id="CAE7569003.1"/>
    </source>
</evidence>
<protein>
    <submittedName>
        <fullName evidence="3">PA200 protein</fullName>
    </submittedName>
</protein>
<feature type="region of interest" description="Disordered" evidence="1">
    <location>
        <begin position="1287"/>
        <end position="1307"/>
    </location>
</feature>
<organism evidence="3 4">
    <name type="scientific">Symbiodinium natans</name>
    <dbReference type="NCBI Taxonomy" id="878477"/>
    <lineage>
        <taxon>Eukaryota</taxon>
        <taxon>Sar</taxon>
        <taxon>Alveolata</taxon>
        <taxon>Dinophyceae</taxon>
        <taxon>Suessiales</taxon>
        <taxon>Symbiodiniaceae</taxon>
        <taxon>Symbiodinium</taxon>
    </lineage>
</organism>
<dbReference type="InterPro" id="IPR016024">
    <property type="entry name" value="ARM-type_fold"/>
</dbReference>
<dbReference type="PANTHER" id="PTHR32170:SF3">
    <property type="entry name" value="PROTEASOME ACTIVATOR COMPLEX SUBUNIT 4"/>
    <property type="match status" value="1"/>
</dbReference>
<proteinExistence type="predicted"/>
<dbReference type="GO" id="GO:0005829">
    <property type="term" value="C:cytosol"/>
    <property type="evidence" value="ECO:0007669"/>
    <property type="project" value="TreeGrafter"/>
</dbReference>
<dbReference type="GO" id="GO:0016504">
    <property type="term" value="F:peptidase activator activity"/>
    <property type="evidence" value="ECO:0007669"/>
    <property type="project" value="InterPro"/>
</dbReference>
<dbReference type="GO" id="GO:0010499">
    <property type="term" value="P:proteasomal ubiquitin-independent protein catabolic process"/>
    <property type="evidence" value="ECO:0007669"/>
    <property type="project" value="TreeGrafter"/>
</dbReference>
<keyword evidence="4" id="KW-1185">Reference proteome</keyword>
<evidence type="ECO:0000259" key="2">
    <source>
        <dbReference type="Pfam" id="PF16507"/>
    </source>
</evidence>
<dbReference type="Pfam" id="PF16507">
    <property type="entry name" value="HEAT_PSME4_mid"/>
    <property type="match status" value="1"/>
</dbReference>
<dbReference type="InterPro" id="IPR032430">
    <property type="entry name" value="Blm10_mid"/>
</dbReference>
<dbReference type="EMBL" id="CAJNDS010002706">
    <property type="protein sequence ID" value="CAE7569003.1"/>
    <property type="molecule type" value="Genomic_DNA"/>
</dbReference>
<dbReference type="GO" id="GO:0070628">
    <property type="term" value="F:proteasome binding"/>
    <property type="evidence" value="ECO:0007669"/>
    <property type="project" value="InterPro"/>
</dbReference>
<dbReference type="OrthoDB" id="410829at2759"/>
<name>A0A812UHB5_9DINO</name>
<reference evidence="3" key="1">
    <citation type="submission" date="2021-02" db="EMBL/GenBank/DDBJ databases">
        <authorList>
            <person name="Dougan E. K."/>
            <person name="Rhodes N."/>
            <person name="Thang M."/>
            <person name="Chan C."/>
        </authorList>
    </citation>
    <scope>NUCLEOTIDE SEQUENCE</scope>
</reference>
<comment type="caution">
    <text evidence="3">The sequence shown here is derived from an EMBL/GenBank/DDBJ whole genome shotgun (WGS) entry which is preliminary data.</text>
</comment>
<dbReference type="InterPro" id="IPR035309">
    <property type="entry name" value="PSME4"/>
</dbReference>
<dbReference type="SUPFAM" id="SSF48371">
    <property type="entry name" value="ARM repeat"/>
    <property type="match status" value="1"/>
</dbReference>
<dbReference type="Proteomes" id="UP000604046">
    <property type="component" value="Unassembled WGS sequence"/>
</dbReference>
<feature type="domain" description="Proteasome activator Blm10 middle HEAT repeats region" evidence="2">
    <location>
        <begin position="396"/>
        <end position="909"/>
    </location>
</feature>
<evidence type="ECO:0000313" key="4">
    <source>
        <dbReference type="Proteomes" id="UP000604046"/>
    </source>
</evidence>
<accession>A0A812UHB5</accession>